<dbReference type="PANTHER" id="PTHR33481:SF1">
    <property type="entry name" value="ENDONUCLEASE_EXONUCLEASE_PHOSPHATASE DOMAIN-CONTAINING PROTEIN-RELATED"/>
    <property type="match status" value="1"/>
</dbReference>
<gene>
    <name evidence="3" type="ORF">EPUL_001568</name>
</gene>
<feature type="domain" description="Reverse transcriptase" evidence="2">
    <location>
        <begin position="519"/>
        <end position="766"/>
    </location>
</feature>
<sequence length="1042" mass="118896">MVSLCREQNWKLQPTGFQYWFQRYQPLSTVVDVSKSMLADEIERFCPVRPAYLKLYGRNKSEAPHRTWLAYFPKAPRAEFRVFDESGIFCKRCNWHHPAKNCSRAPSCANWGSTNYSVDTCMAATKCRNYGGPHRADSHRCLARPNRSGVPTKEQMKTYRQMGEREYQAVQRARIAEENAATTGRIDIDLTSSQRLGDISSPENSQATPVEGLLSPPGRSQFHVNKRRKGGTTQDIALARACELRINTNSYFDLNIPYGVENVRPQAVTYIRKDPNRLSSLQKLPLSPIGDYCWVEVISVMFLNVYKAPHDPIAVQPLLSWTLKSRTVAIGDFNSVYWAWQPTANTFYGQGQQIEKWAEEHSLTCLNIGEPTHRAGNTLDLAWTNIKQAMAWLPQRKESTGKKKIEDSKSPKDTFKLMRWAAPRNASLTPPLRHEGKFISDQAERAHILRDCLLARFTASDDLPPCTLSEEERIPWSEELTELEVRTCTIGSGNTSPGADGISVELLAACWNYKKLHVMQLFSACLKPGYHPLCFRLAPSVKGWRPTSLISCLGKGLERLLAKRMSHLAIVCDVVGHQQFWALPKRSAIDLVSCVVHDIEEAGTRGWAATMVTIDMQGAFDAVLHNRLIWRVQDHDSQNRFFDGPHFFLKIALVCGVPQGSPISPHLFLLYLAEPMRSGNTICRFSYVNDIEILGFGRTVTDSAAAAQKEVDKLTHWAHQNAVLFDSEKSEVVQFPGRQKEDHVGIEVTGRLIKPAKHISWLGIYLDSRLTFKHNVSTWCGKALKLAQHMRRLNSVSRGAAPKALIMAMNACVIPIATYRSEVWWPGLFRPKANGLAKSIYAEYRWVPRHSRIIGNEVADAEARTALRDLLERHTQPGFITLAYLRRLMQQKRQLLVEKWWSEVCPARYQDLDLKMRRRKPPELSLPWRLLHKLLAARTGHGDFATYHRRLNNIDAILECVCGRETTLTHFIRYRRHANQMRKLQNGMNMGTFRRQLLGHDCCKNFKKFVRIQVALICKYLTHSLLDARKVINYMPRIRMVG</sequence>
<dbReference type="GO" id="GO:0003824">
    <property type="term" value="F:catalytic activity"/>
    <property type="evidence" value="ECO:0007669"/>
    <property type="project" value="InterPro"/>
</dbReference>
<dbReference type="PANTHER" id="PTHR33481">
    <property type="entry name" value="REVERSE TRANSCRIPTASE"/>
    <property type="match status" value="1"/>
</dbReference>
<dbReference type="InterPro" id="IPR005135">
    <property type="entry name" value="Endo/exonuclease/phosphatase"/>
</dbReference>
<organism evidence="3 4">
    <name type="scientific">Erysiphe pulchra</name>
    <dbReference type="NCBI Taxonomy" id="225359"/>
    <lineage>
        <taxon>Eukaryota</taxon>
        <taxon>Fungi</taxon>
        <taxon>Dikarya</taxon>
        <taxon>Ascomycota</taxon>
        <taxon>Pezizomycotina</taxon>
        <taxon>Leotiomycetes</taxon>
        <taxon>Erysiphales</taxon>
        <taxon>Erysiphaceae</taxon>
        <taxon>Erysiphe</taxon>
    </lineage>
</organism>
<dbReference type="Pfam" id="PF14529">
    <property type="entry name" value="Exo_endo_phos_2"/>
    <property type="match status" value="1"/>
</dbReference>
<evidence type="ECO:0000313" key="4">
    <source>
        <dbReference type="Proteomes" id="UP000237438"/>
    </source>
</evidence>
<dbReference type="Pfam" id="PF00078">
    <property type="entry name" value="RVT_1"/>
    <property type="match status" value="1"/>
</dbReference>
<evidence type="ECO:0000256" key="1">
    <source>
        <dbReference type="SAM" id="MobiDB-lite"/>
    </source>
</evidence>
<dbReference type="InterPro" id="IPR000477">
    <property type="entry name" value="RT_dom"/>
</dbReference>
<dbReference type="InterPro" id="IPR043502">
    <property type="entry name" value="DNA/RNA_pol_sf"/>
</dbReference>
<reference evidence="3 4" key="1">
    <citation type="submission" date="2017-10" db="EMBL/GenBank/DDBJ databases">
        <title>Development of genomic resources for the powdery mildew, Erysiphe pulchra.</title>
        <authorList>
            <person name="Wadl P.A."/>
            <person name="Mack B.M."/>
            <person name="Moore G."/>
            <person name="Beltz S.B."/>
        </authorList>
    </citation>
    <scope>NUCLEOTIDE SEQUENCE [LARGE SCALE GENOMIC DNA]</scope>
    <source>
        <strain evidence="3">Cflorida</strain>
    </source>
</reference>
<protein>
    <recommendedName>
        <fullName evidence="2">Reverse transcriptase domain-containing protein</fullName>
    </recommendedName>
</protein>
<dbReference type="Gene3D" id="3.60.10.10">
    <property type="entry name" value="Endonuclease/exonuclease/phosphatase"/>
    <property type="match status" value="1"/>
</dbReference>
<dbReference type="AlphaFoldDB" id="A0A2S4Q0N8"/>
<dbReference type="PROSITE" id="PS50878">
    <property type="entry name" value="RT_POL"/>
    <property type="match status" value="1"/>
</dbReference>
<evidence type="ECO:0000259" key="2">
    <source>
        <dbReference type="PROSITE" id="PS50878"/>
    </source>
</evidence>
<dbReference type="SUPFAM" id="SSF56219">
    <property type="entry name" value="DNase I-like"/>
    <property type="match status" value="1"/>
</dbReference>
<dbReference type="SUPFAM" id="SSF56672">
    <property type="entry name" value="DNA/RNA polymerases"/>
    <property type="match status" value="1"/>
</dbReference>
<name>A0A2S4Q0N8_9PEZI</name>
<keyword evidence="4" id="KW-1185">Reference proteome</keyword>
<dbReference type="STRING" id="225359.A0A2S4Q0N8"/>
<dbReference type="CDD" id="cd01650">
    <property type="entry name" value="RT_nLTR_like"/>
    <property type="match status" value="1"/>
</dbReference>
<feature type="region of interest" description="Disordered" evidence="1">
    <location>
        <begin position="197"/>
        <end position="229"/>
    </location>
</feature>
<dbReference type="OrthoDB" id="4939572at2759"/>
<dbReference type="Proteomes" id="UP000237438">
    <property type="component" value="Unassembled WGS sequence"/>
</dbReference>
<evidence type="ECO:0000313" key="3">
    <source>
        <dbReference type="EMBL" id="POS87841.1"/>
    </source>
</evidence>
<accession>A0A2S4Q0N8</accession>
<comment type="caution">
    <text evidence="3">The sequence shown here is derived from an EMBL/GenBank/DDBJ whole genome shotgun (WGS) entry which is preliminary data.</text>
</comment>
<dbReference type="InterPro" id="IPR036691">
    <property type="entry name" value="Endo/exonu/phosph_ase_sf"/>
</dbReference>
<feature type="compositionally biased region" description="Polar residues" evidence="1">
    <location>
        <begin position="197"/>
        <end position="208"/>
    </location>
</feature>
<proteinExistence type="predicted"/>
<dbReference type="EMBL" id="PEDP01000062">
    <property type="protein sequence ID" value="POS87841.1"/>
    <property type="molecule type" value="Genomic_DNA"/>
</dbReference>